<name>A0A1G8XDX3_9EURY</name>
<dbReference type="Proteomes" id="UP000326500">
    <property type="component" value="Unassembled WGS sequence"/>
</dbReference>
<dbReference type="SUPFAM" id="SSF52540">
    <property type="entry name" value="P-loop containing nucleoside triphosphate hydrolases"/>
    <property type="match status" value="1"/>
</dbReference>
<dbReference type="Pfam" id="PF17835">
    <property type="entry name" value="NOG1_N"/>
    <property type="match status" value="1"/>
</dbReference>
<protein>
    <submittedName>
        <fullName evidence="4">Nucleolar GTP-binding protein</fullName>
    </submittedName>
</protein>
<dbReference type="Gene3D" id="1.20.120.1190">
    <property type="match status" value="1"/>
</dbReference>
<keyword evidence="5" id="KW-1185">Reference proteome</keyword>
<gene>
    <name evidence="4" type="ORF">SAMN04488571_101382</name>
</gene>
<dbReference type="EMBL" id="FNFT01000001">
    <property type="protein sequence ID" value="SDJ88616.1"/>
    <property type="molecule type" value="Genomic_DNA"/>
</dbReference>
<evidence type="ECO:0000256" key="1">
    <source>
        <dbReference type="ARBA" id="ARBA00022741"/>
    </source>
</evidence>
<dbReference type="InterPro" id="IPR031167">
    <property type="entry name" value="G_OBG"/>
</dbReference>
<dbReference type="AlphaFoldDB" id="A0A1G8XDX3"/>
<dbReference type="NCBIfam" id="TIGR00231">
    <property type="entry name" value="small_GTP"/>
    <property type="match status" value="1"/>
</dbReference>
<evidence type="ECO:0000259" key="3">
    <source>
        <dbReference type="PROSITE" id="PS51710"/>
    </source>
</evidence>
<evidence type="ECO:0000313" key="5">
    <source>
        <dbReference type="Proteomes" id="UP000326500"/>
    </source>
</evidence>
<feature type="domain" description="OBG-type G" evidence="3">
    <location>
        <begin position="156"/>
        <end position="326"/>
    </location>
</feature>
<dbReference type="STRING" id="2200.GCA_001571405_01128"/>
<dbReference type="InterPro" id="IPR027417">
    <property type="entry name" value="P-loop_NTPase"/>
</dbReference>
<dbReference type="RefSeq" id="WP_066956997.1">
    <property type="nucleotide sequence ID" value="NZ_BCNX01000006.1"/>
</dbReference>
<proteinExistence type="predicted"/>
<evidence type="ECO:0000256" key="2">
    <source>
        <dbReference type="ARBA" id="ARBA00023134"/>
    </source>
</evidence>
<dbReference type="OrthoDB" id="147673at2157"/>
<dbReference type="PROSITE" id="PS51710">
    <property type="entry name" value="G_OBG"/>
    <property type="match status" value="1"/>
</dbReference>
<dbReference type="GO" id="GO:0005525">
    <property type="term" value="F:GTP binding"/>
    <property type="evidence" value="ECO:0007669"/>
    <property type="project" value="UniProtKB-KW"/>
</dbReference>
<dbReference type="PRINTS" id="PR00326">
    <property type="entry name" value="GTP1OBG"/>
</dbReference>
<accession>A0A1G8XDX3</accession>
<organism evidence="4 5">
    <name type="scientific">Methanoculleus thermophilus</name>
    <dbReference type="NCBI Taxonomy" id="2200"/>
    <lineage>
        <taxon>Archaea</taxon>
        <taxon>Methanobacteriati</taxon>
        <taxon>Methanobacteriota</taxon>
        <taxon>Stenosarchaea group</taxon>
        <taxon>Methanomicrobia</taxon>
        <taxon>Methanomicrobiales</taxon>
        <taxon>Methanomicrobiaceae</taxon>
        <taxon>Methanoculleus</taxon>
    </lineage>
</organism>
<evidence type="ECO:0000313" key="4">
    <source>
        <dbReference type="EMBL" id="SDJ88616.1"/>
    </source>
</evidence>
<keyword evidence="1" id="KW-0547">Nucleotide-binding</keyword>
<dbReference type="InterPro" id="IPR010674">
    <property type="entry name" value="NOG1_Rossman_fold_dom"/>
</dbReference>
<reference evidence="4 5" key="1">
    <citation type="submission" date="2016-10" db="EMBL/GenBank/DDBJ databases">
        <authorList>
            <person name="Varghese N."/>
            <person name="Submissions S."/>
        </authorList>
    </citation>
    <scope>NUCLEOTIDE SEQUENCE [LARGE SCALE GENOMIC DNA]</scope>
    <source>
        <strain evidence="4 5">DSM 2373</strain>
    </source>
</reference>
<dbReference type="InterPro" id="IPR006073">
    <property type="entry name" value="GTP-bd"/>
</dbReference>
<dbReference type="PANTHER" id="PTHR45759">
    <property type="entry name" value="NUCLEOLAR GTP-BINDING PROTEIN 1"/>
    <property type="match status" value="1"/>
</dbReference>
<sequence length="326" mass="36412">MEFETIPTVPTADEVLDRSLRRAAAKKKLKTNVDRANEEFVRAVASAIHDKLKSVVSSFPSFERLPPFYREVADILISLDRIKKSLGAVSWAADQARTVGSGYARSMRSGGETDRKRRQAVARIASIVHQVEDDLIFLNEARNILRKLPHVSEDEFTIVVAGFPNVGKSSFIRLVSTAEPEIAAYPFTTKGIIVGHRDIGRHERIQFIDTPGVLERPAEERNPIERQAVSAIINTADLVLFIIDTSEHCGYSIENQVRLLDEIRRLVEVPILTVVNKADIRAIEGYPTMSTLTGEGVDEVLDLLLTYRKESKKASPRGPLQSENQQ</sequence>
<dbReference type="InterPro" id="IPR041623">
    <property type="entry name" value="NOG1_N"/>
</dbReference>
<dbReference type="CDD" id="cd01897">
    <property type="entry name" value="NOG"/>
    <property type="match status" value="1"/>
</dbReference>
<dbReference type="Gene3D" id="3.40.50.300">
    <property type="entry name" value="P-loop containing nucleotide triphosphate hydrolases"/>
    <property type="match status" value="1"/>
</dbReference>
<dbReference type="Pfam" id="PF06858">
    <property type="entry name" value="NOG1"/>
    <property type="match status" value="1"/>
</dbReference>
<keyword evidence="2" id="KW-0342">GTP-binding</keyword>
<dbReference type="InterPro" id="IPR005225">
    <property type="entry name" value="Small_GTP-bd"/>
</dbReference>